<dbReference type="EMBL" id="QLZR01000001">
    <property type="protein sequence ID" value="RAZ81615.1"/>
    <property type="molecule type" value="Genomic_DNA"/>
</dbReference>
<name>A0A365L8C2_9BACL</name>
<protein>
    <recommendedName>
        <fullName evidence="4">DUF2178 domain-containing protein</fullName>
    </recommendedName>
</protein>
<feature type="transmembrane region" description="Helical" evidence="1">
    <location>
        <begin position="76"/>
        <end position="98"/>
    </location>
</feature>
<gene>
    <name evidence="2" type="ORF">DP120_03740</name>
</gene>
<dbReference type="AlphaFoldDB" id="A0A365L8C2"/>
<feature type="transmembrane region" description="Helical" evidence="1">
    <location>
        <begin position="47"/>
        <end position="70"/>
    </location>
</feature>
<organism evidence="2 3">
    <name type="scientific">Planococcus halotolerans</name>
    <dbReference type="NCBI Taxonomy" id="2233542"/>
    <lineage>
        <taxon>Bacteria</taxon>
        <taxon>Bacillati</taxon>
        <taxon>Bacillota</taxon>
        <taxon>Bacilli</taxon>
        <taxon>Bacillales</taxon>
        <taxon>Caryophanaceae</taxon>
        <taxon>Planococcus</taxon>
    </lineage>
</organism>
<feature type="transmembrane region" description="Helical" evidence="1">
    <location>
        <begin position="6"/>
        <end position="26"/>
    </location>
</feature>
<evidence type="ECO:0008006" key="4">
    <source>
        <dbReference type="Google" id="ProtNLM"/>
    </source>
</evidence>
<evidence type="ECO:0000313" key="3">
    <source>
        <dbReference type="Proteomes" id="UP000251002"/>
    </source>
</evidence>
<evidence type="ECO:0000313" key="2">
    <source>
        <dbReference type="EMBL" id="RAZ81615.1"/>
    </source>
</evidence>
<accession>A0A365L8C2</accession>
<sequence>MDVNQLLGFLGLVLGALIGLFGLWWGRKKAAENRGLDERYEIITTKSFASAWKISLAAIYILFALVIFGFQLGAAQLLGILLLIHMFGWTGSTFYYSLKY</sequence>
<reference evidence="2 3" key="1">
    <citation type="submission" date="2018-06" db="EMBL/GenBank/DDBJ databases">
        <title>The draft genome sequences of strains SCU63 and S1.</title>
        <authorList>
            <person name="Gan L."/>
        </authorList>
    </citation>
    <scope>NUCLEOTIDE SEQUENCE [LARGE SCALE GENOMIC DNA]</scope>
    <source>
        <strain evidence="2 3">SCU63</strain>
    </source>
</reference>
<keyword evidence="1" id="KW-0472">Membrane</keyword>
<proteinExistence type="predicted"/>
<dbReference type="Proteomes" id="UP000251002">
    <property type="component" value="Unassembled WGS sequence"/>
</dbReference>
<keyword evidence="1" id="KW-0812">Transmembrane</keyword>
<keyword evidence="3" id="KW-1185">Reference proteome</keyword>
<evidence type="ECO:0000256" key="1">
    <source>
        <dbReference type="SAM" id="Phobius"/>
    </source>
</evidence>
<comment type="caution">
    <text evidence="2">The sequence shown here is derived from an EMBL/GenBank/DDBJ whole genome shotgun (WGS) entry which is preliminary data.</text>
</comment>
<keyword evidence="1" id="KW-1133">Transmembrane helix</keyword>